<dbReference type="AlphaFoldDB" id="A0AAE3QRH3"/>
<feature type="transmembrane region" description="Helical" evidence="1">
    <location>
        <begin position="12"/>
        <end position="33"/>
    </location>
</feature>
<reference evidence="2" key="1">
    <citation type="submission" date="2023-05" db="EMBL/GenBank/DDBJ databases">
        <authorList>
            <person name="Zhang X."/>
        </authorList>
    </citation>
    <scope>NUCLEOTIDE SEQUENCE</scope>
    <source>
        <strain evidence="2">YF14B1</strain>
    </source>
</reference>
<dbReference type="Proteomes" id="UP001241110">
    <property type="component" value="Unassembled WGS sequence"/>
</dbReference>
<keyword evidence="1" id="KW-0812">Transmembrane</keyword>
<evidence type="ECO:0000313" key="2">
    <source>
        <dbReference type="EMBL" id="MDJ1481870.1"/>
    </source>
</evidence>
<name>A0AAE3QRH3_9BACT</name>
<proteinExistence type="predicted"/>
<evidence type="ECO:0000256" key="1">
    <source>
        <dbReference type="SAM" id="Phobius"/>
    </source>
</evidence>
<keyword evidence="1" id="KW-1133">Transmembrane helix</keyword>
<dbReference type="EMBL" id="JASJOS010000006">
    <property type="protein sequence ID" value="MDJ1481870.1"/>
    <property type="molecule type" value="Genomic_DNA"/>
</dbReference>
<accession>A0AAE3QRH3</accession>
<feature type="transmembrane region" description="Helical" evidence="1">
    <location>
        <begin position="39"/>
        <end position="60"/>
    </location>
</feature>
<comment type="caution">
    <text evidence="2">The sequence shown here is derived from an EMBL/GenBank/DDBJ whole genome shotgun (WGS) entry which is preliminary data.</text>
</comment>
<keyword evidence="1" id="KW-0472">Membrane</keyword>
<dbReference type="RefSeq" id="WP_313980241.1">
    <property type="nucleotide sequence ID" value="NZ_JASJOS010000006.1"/>
</dbReference>
<organism evidence="2 3">
    <name type="scientific">Xanthocytophaga flava</name>
    <dbReference type="NCBI Taxonomy" id="3048013"/>
    <lineage>
        <taxon>Bacteria</taxon>
        <taxon>Pseudomonadati</taxon>
        <taxon>Bacteroidota</taxon>
        <taxon>Cytophagia</taxon>
        <taxon>Cytophagales</taxon>
        <taxon>Rhodocytophagaceae</taxon>
        <taxon>Xanthocytophaga</taxon>
    </lineage>
</organism>
<sequence length="125" mass="14081">MANKVGTIKNPLTIIAIFAGIVEISASTVLPFIEKDIQYIYIWFLMIFPTLLVICFFITLNFNNTALYAPSDFDEDKSFLESNTKKFKVEDNKIDKEGFLFGTITTTTKPPPTTTPIPPIIKPIN</sequence>
<protein>
    <submittedName>
        <fullName evidence="2">Uncharacterized protein</fullName>
    </submittedName>
</protein>
<gene>
    <name evidence="2" type="ORF">QNI16_15320</name>
</gene>
<evidence type="ECO:0000313" key="3">
    <source>
        <dbReference type="Proteomes" id="UP001241110"/>
    </source>
</evidence>